<feature type="domain" description="UvrD-like helicase ATP-binding" evidence="5">
    <location>
        <begin position="170"/>
        <end position="255"/>
    </location>
</feature>
<organism evidence="7 8">
    <name type="scientific">Symbiobacterium thermophilum</name>
    <dbReference type="NCBI Taxonomy" id="2734"/>
    <lineage>
        <taxon>Bacteria</taxon>
        <taxon>Bacillati</taxon>
        <taxon>Bacillota</taxon>
        <taxon>Clostridia</taxon>
        <taxon>Eubacteriales</taxon>
        <taxon>Symbiobacteriaceae</taxon>
        <taxon>Symbiobacterium</taxon>
    </lineage>
</organism>
<dbReference type="SUPFAM" id="SSF52540">
    <property type="entry name" value="P-loop containing nucleoside triphosphate hydrolases"/>
    <property type="match status" value="1"/>
</dbReference>
<dbReference type="PANTHER" id="PTHR11070">
    <property type="entry name" value="UVRD / RECB / PCRA DNA HELICASE FAMILY MEMBER"/>
    <property type="match status" value="1"/>
</dbReference>
<evidence type="ECO:0000256" key="2">
    <source>
        <dbReference type="ARBA" id="ARBA00022801"/>
    </source>
</evidence>
<dbReference type="GO" id="GO:0003678">
    <property type="term" value="F:DNA helicase activity"/>
    <property type="evidence" value="ECO:0007669"/>
    <property type="project" value="InterPro"/>
</dbReference>
<dbReference type="Pfam" id="PF14338">
    <property type="entry name" value="Mrr_N"/>
    <property type="match status" value="1"/>
</dbReference>
<comment type="caution">
    <text evidence="7">The sequence shown here is derived from an EMBL/GenBank/DDBJ whole genome shotgun (WGS) entry which is preliminary data.</text>
</comment>
<evidence type="ECO:0000259" key="6">
    <source>
        <dbReference type="Pfam" id="PF14338"/>
    </source>
</evidence>
<dbReference type="AlphaFoldDB" id="A0A953I3P1"/>
<name>A0A953I3P1_SYMTR</name>
<accession>A0A953I3P1</accession>
<dbReference type="Pfam" id="PF00580">
    <property type="entry name" value="UvrD-helicase"/>
    <property type="match status" value="1"/>
</dbReference>
<proteinExistence type="predicted"/>
<evidence type="ECO:0000256" key="3">
    <source>
        <dbReference type="ARBA" id="ARBA00022806"/>
    </source>
</evidence>
<evidence type="ECO:0000256" key="1">
    <source>
        <dbReference type="ARBA" id="ARBA00022741"/>
    </source>
</evidence>
<dbReference type="GO" id="GO:0005524">
    <property type="term" value="F:ATP binding"/>
    <property type="evidence" value="ECO:0007669"/>
    <property type="project" value="UniProtKB-KW"/>
</dbReference>
<dbReference type="RefSeq" id="WP_273379358.1">
    <property type="nucleotide sequence ID" value="NZ_PIUK01000074.1"/>
</dbReference>
<gene>
    <name evidence="7" type="ORF">CWE10_08980</name>
</gene>
<dbReference type="Proteomes" id="UP000732377">
    <property type="component" value="Unassembled WGS sequence"/>
</dbReference>
<dbReference type="InterPro" id="IPR000212">
    <property type="entry name" value="DNA_helicase_UvrD/REP"/>
</dbReference>
<dbReference type="GO" id="GO:0016787">
    <property type="term" value="F:hydrolase activity"/>
    <property type="evidence" value="ECO:0007669"/>
    <property type="project" value="UniProtKB-KW"/>
</dbReference>
<keyword evidence="4" id="KW-0067">ATP-binding</keyword>
<reference evidence="7" key="1">
    <citation type="submission" date="2017-11" db="EMBL/GenBank/DDBJ databases">
        <title>Three new genomes from thermophilic consortium.</title>
        <authorList>
            <person name="Quaggio R."/>
            <person name="Amgarten D."/>
            <person name="Setubal J.C."/>
        </authorList>
    </citation>
    <scope>NUCLEOTIDE SEQUENCE</scope>
    <source>
        <strain evidence="7">ZCTH01-B2</strain>
    </source>
</reference>
<sequence length="300" mass="33295">MIPTPSECERPLLEALIELGGQAETKAVYPAVRKRLTSMTDAEATETLPSGEPKWINRMRWARLILVKKGQMDSPARGIWRITDAGRERIAKSEAGQVAVGPEPEVVPAVSAAPTLVDLYEAYERDFRRQLLERLCELFGVERRPWSSILTGWTPSSRTRRKRPHRRATAHVTHAEWRAVVLACPESGETRALTHRMGYRAPPGVPPAAMLGITFPRAAAAEMKARLARRFPPAPARQVRLFTFRGLAYRILKAARGRPQGLDVRGLKALAGRLLRESGPNAHQPSVDALLTDSAFLPIV</sequence>
<dbReference type="Gene3D" id="3.40.50.300">
    <property type="entry name" value="P-loop containing nucleotide triphosphate hydrolases"/>
    <property type="match status" value="1"/>
</dbReference>
<evidence type="ECO:0000313" key="7">
    <source>
        <dbReference type="EMBL" id="MBY6276342.1"/>
    </source>
</evidence>
<dbReference type="EMBL" id="PIUK01000074">
    <property type="protein sequence ID" value="MBY6276342.1"/>
    <property type="molecule type" value="Genomic_DNA"/>
</dbReference>
<evidence type="ECO:0000313" key="8">
    <source>
        <dbReference type="Proteomes" id="UP000732377"/>
    </source>
</evidence>
<keyword evidence="3" id="KW-0347">Helicase</keyword>
<dbReference type="InterPro" id="IPR027417">
    <property type="entry name" value="P-loop_NTPase"/>
</dbReference>
<evidence type="ECO:0008006" key="9">
    <source>
        <dbReference type="Google" id="ProtNLM"/>
    </source>
</evidence>
<dbReference type="InterPro" id="IPR014016">
    <property type="entry name" value="UvrD-like_ATP-bd"/>
</dbReference>
<dbReference type="InterPro" id="IPR025745">
    <property type="entry name" value="Mrr-like_N_dom"/>
</dbReference>
<keyword evidence="2" id="KW-0378">Hydrolase</keyword>
<keyword evidence="1" id="KW-0547">Nucleotide-binding</keyword>
<dbReference type="GO" id="GO:0003677">
    <property type="term" value="F:DNA binding"/>
    <property type="evidence" value="ECO:0007669"/>
    <property type="project" value="InterPro"/>
</dbReference>
<protein>
    <recommendedName>
        <fullName evidence="9">Restriction system protein Mrr-like N-terminal domain-containing protein</fullName>
    </recommendedName>
</protein>
<evidence type="ECO:0000256" key="4">
    <source>
        <dbReference type="ARBA" id="ARBA00022840"/>
    </source>
</evidence>
<evidence type="ECO:0000259" key="5">
    <source>
        <dbReference type="Pfam" id="PF00580"/>
    </source>
</evidence>
<feature type="domain" description="Restriction system protein Mrr-like N-terminal" evidence="6">
    <location>
        <begin position="8"/>
        <end position="90"/>
    </location>
</feature>